<evidence type="ECO:0000313" key="1">
    <source>
        <dbReference type="EMBL" id="OQU78970.1"/>
    </source>
</evidence>
<reference evidence="2" key="2">
    <citation type="journal article" date="2018" name="Plant J.">
        <title>The Sorghum bicolor reference genome: improved assembly, gene annotations, a transcriptome atlas, and signatures of genome organization.</title>
        <authorList>
            <person name="McCormick R.F."/>
            <person name="Truong S.K."/>
            <person name="Sreedasyam A."/>
            <person name="Jenkins J."/>
            <person name="Shu S."/>
            <person name="Sims D."/>
            <person name="Kennedy M."/>
            <person name="Amirebrahimi M."/>
            <person name="Weers B.D."/>
            <person name="McKinley B."/>
            <person name="Mattison A."/>
            <person name="Morishige D.T."/>
            <person name="Grimwood J."/>
            <person name="Schmutz J."/>
            <person name="Mullet J.E."/>
        </authorList>
    </citation>
    <scope>NUCLEOTIDE SEQUENCE [LARGE SCALE GENOMIC DNA]</scope>
    <source>
        <strain evidence="2">cv. BTx623</strain>
    </source>
</reference>
<dbReference type="InParanoid" id="A0A1Z5R5H4"/>
<keyword evidence="2" id="KW-1185">Reference proteome</keyword>
<name>A0A1Z5R5H4_SORBI</name>
<reference evidence="1 2" key="1">
    <citation type="journal article" date="2009" name="Nature">
        <title>The Sorghum bicolor genome and the diversification of grasses.</title>
        <authorList>
            <person name="Paterson A.H."/>
            <person name="Bowers J.E."/>
            <person name="Bruggmann R."/>
            <person name="Dubchak I."/>
            <person name="Grimwood J."/>
            <person name="Gundlach H."/>
            <person name="Haberer G."/>
            <person name="Hellsten U."/>
            <person name="Mitros T."/>
            <person name="Poliakov A."/>
            <person name="Schmutz J."/>
            <person name="Spannagl M."/>
            <person name="Tang H."/>
            <person name="Wang X."/>
            <person name="Wicker T."/>
            <person name="Bharti A.K."/>
            <person name="Chapman J."/>
            <person name="Feltus F.A."/>
            <person name="Gowik U."/>
            <person name="Grigoriev I.V."/>
            <person name="Lyons E."/>
            <person name="Maher C.A."/>
            <person name="Martis M."/>
            <person name="Narechania A."/>
            <person name="Otillar R.P."/>
            <person name="Penning B.W."/>
            <person name="Salamov A.A."/>
            <person name="Wang Y."/>
            <person name="Zhang L."/>
            <person name="Carpita N.C."/>
            <person name="Freeling M."/>
            <person name="Gingle A.R."/>
            <person name="Hash C.T."/>
            <person name="Keller B."/>
            <person name="Klein P."/>
            <person name="Kresovich S."/>
            <person name="McCann M.C."/>
            <person name="Ming R."/>
            <person name="Peterson D.G."/>
            <person name="Mehboob-ur-Rahman"/>
            <person name="Ware D."/>
            <person name="Westhoff P."/>
            <person name="Mayer K.F."/>
            <person name="Messing J."/>
            <person name="Rokhsar D.S."/>
        </authorList>
    </citation>
    <scope>NUCLEOTIDE SEQUENCE [LARGE SCALE GENOMIC DNA]</scope>
    <source>
        <strain evidence="2">cv. BTx623</strain>
    </source>
</reference>
<proteinExistence type="predicted"/>
<organism evidence="1 2">
    <name type="scientific">Sorghum bicolor</name>
    <name type="common">Sorghum</name>
    <name type="synonym">Sorghum vulgare</name>
    <dbReference type="NCBI Taxonomy" id="4558"/>
    <lineage>
        <taxon>Eukaryota</taxon>
        <taxon>Viridiplantae</taxon>
        <taxon>Streptophyta</taxon>
        <taxon>Embryophyta</taxon>
        <taxon>Tracheophyta</taxon>
        <taxon>Spermatophyta</taxon>
        <taxon>Magnoliopsida</taxon>
        <taxon>Liliopsida</taxon>
        <taxon>Poales</taxon>
        <taxon>Poaceae</taxon>
        <taxon>PACMAD clade</taxon>
        <taxon>Panicoideae</taxon>
        <taxon>Andropogonodae</taxon>
        <taxon>Andropogoneae</taxon>
        <taxon>Sorghinae</taxon>
        <taxon>Sorghum</taxon>
    </lineage>
</organism>
<gene>
    <name evidence="1" type="ORF">SORBI_3008G079766</name>
</gene>
<dbReference type="Gramene" id="OQU78970">
    <property type="protein sequence ID" value="OQU78970"/>
    <property type="gene ID" value="SORBI_3008G079766"/>
</dbReference>
<dbReference type="EMBL" id="CM000767">
    <property type="protein sequence ID" value="OQU78970.1"/>
    <property type="molecule type" value="Genomic_DNA"/>
</dbReference>
<dbReference type="AlphaFoldDB" id="A0A1Z5R5H4"/>
<dbReference type="Proteomes" id="UP000000768">
    <property type="component" value="Chromosome 8"/>
</dbReference>
<evidence type="ECO:0000313" key="2">
    <source>
        <dbReference type="Proteomes" id="UP000000768"/>
    </source>
</evidence>
<accession>A0A1Z5R5H4</accession>
<protein>
    <submittedName>
        <fullName evidence="1">Uncharacterized protein</fullName>
    </submittedName>
</protein>
<sequence length="67" mass="7864">MLMHRRYFSLLVEQTYQCHLRLTFVANHVRCSLPTCRKCRPYLVAMAMLVLLESMKKPSSFAACRVL</sequence>